<proteinExistence type="predicted"/>
<sequence length="24" mass="2760">MLKNTEETEIDLPKIGPLPVRLRP</sequence>
<reference evidence="2 3" key="1">
    <citation type="journal article" date="2018" name="Nat. Biotechnol.">
        <title>A standardized bacterial taxonomy based on genome phylogeny substantially revises the tree of life.</title>
        <authorList>
            <person name="Parks D.H."/>
            <person name="Chuvochina M."/>
            <person name="Waite D.W."/>
            <person name="Rinke C."/>
            <person name="Skarshewski A."/>
            <person name="Chaumeil P.A."/>
            <person name="Hugenholtz P."/>
        </authorList>
    </citation>
    <scope>NUCLEOTIDE SEQUENCE [LARGE SCALE GENOMIC DNA]</scope>
    <source>
        <strain evidence="2">UBA9881</strain>
    </source>
</reference>
<dbReference type="Proteomes" id="UP000264179">
    <property type="component" value="Unassembled WGS sequence"/>
</dbReference>
<name>A0A3D5NB02_9PROT</name>
<evidence type="ECO:0000313" key="3">
    <source>
        <dbReference type="Proteomes" id="UP000264179"/>
    </source>
</evidence>
<dbReference type="AlphaFoldDB" id="A0A3D5NB02"/>
<feature type="non-terminal residue" evidence="2">
    <location>
        <position position="24"/>
    </location>
</feature>
<accession>A0A3D5NB02</accession>
<comment type="caution">
    <text evidence="2">The sequence shown here is derived from an EMBL/GenBank/DDBJ whole genome shotgun (WGS) entry which is preliminary data.</text>
</comment>
<evidence type="ECO:0000313" key="2">
    <source>
        <dbReference type="EMBL" id="HCW67822.1"/>
    </source>
</evidence>
<feature type="region of interest" description="Disordered" evidence="1">
    <location>
        <begin position="1"/>
        <end position="24"/>
    </location>
</feature>
<gene>
    <name evidence="2" type="ORF">DHR80_11575</name>
</gene>
<evidence type="ECO:0000256" key="1">
    <source>
        <dbReference type="SAM" id="MobiDB-lite"/>
    </source>
</evidence>
<organism evidence="2 3">
    <name type="scientific">Thalassospira lucentensis</name>
    <dbReference type="NCBI Taxonomy" id="168935"/>
    <lineage>
        <taxon>Bacteria</taxon>
        <taxon>Pseudomonadati</taxon>
        <taxon>Pseudomonadota</taxon>
        <taxon>Alphaproteobacteria</taxon>
        <taxon>Rhodospirillales</taxon>
        <taxon>Thalassospiraceae</taxon>
        <taxon>Thalassospira</taxon>
    </lineage>
</organism>
<dbReference type="EMBL" id="DPOP01000093">
    <property type="protein sequence ID" value="HCW67822.1"/>
    <property type="molecule type" value="Genomic_DNA"/>
</dbReference>
<protein>
    <submittedName>
        <fullName evidence="2">M48 family peptidase</fullName>
    </submittedName>
</protein>